<proteinExistence type="predicted"/>
<keyword evidence="4" id="KW-0472">Membrane</keyword>
<keyword evidence="3" id="KW-1133">Transmembrane helix</keyword>
<dbReference type="Proteomes" id="UP000229730">
    <property type="component" value="Unassembled WGS sequence"/>
</dbReference>
<organism evidence="6 7">
    <name type="scientific">Paremcibacter congregatus</name>
    <dbReference type="NCBI Taxonomy" id="2043170"/>
    <lineage>
        <taxon>Bacteria</taxon>
        <taxon>Pseudomonadati</taxon>
        <taxon>Pseudomonadota</taxon>
        <taxon>Alphaproteobacteria</taxon>
        <taxon>Emcibacterales</taxon>
        <taxon>Emcibacteraceae</taxon>
        <taxon>Paremcibacter</taxon>
    </lineage>
</organism>
<dbReference type="InterPro" id="IPR016704">
    <property type="entry name" value="Conjugal_tfr_TrbD"/>
</dbReference>
<comment type="subcellular location">
    <subcellularLocation>
        <location evidence="1">Membrane</location>
    </subcellularLocation>
</comment>
<sequence length="87" mass="9471">MSSHIPGFEIPLHRSLTEPLLMAGASRSVTIVIGTLSAAIGLGLQLWLVGLIIWVSCQSIAVYLTAKDPDFMEVGLKHLRHKNYMGV</sequence>
<evidence type="ECO:0000256" key="3">
    <source>
        <dbReference type="ARBA" id="ARBA00022989"/>
    </source>
</evidence>
<dbReference type="OrthoDB" id="9801524at2"/>
<dbReference type="AlphaFoldDB" id="A0A2G4YT50"/>
<dbReference type="InterPro" id="IPR007792">
    <property type="entry name" value="T4SS_VirB3/TrbD/AvhB"/>
</dbReference>
<evidence type="ECO:0000313" key="6">
    <source>
        <dbReference type="EMBL" id="PHZ85457.1"/>
    </source>
</evidence>
<evidence type="ECO:0000256" key="4">
    <source>
        <dbReference type="ARBA" id="ARBA00023136"/>
    </source>
</evidence>
<accession>A0A2G4YT50</accession>
<reference evidence="6 7" key="1">
    <citation type="submission" date="2017-10" db="EMBL/GenBank/DDBJ databases">
        <title>Frigbacter circumglobatus gen. nov. sp. nov., isolated from sediment cultured in situ.</title>
        <authorList>
            <person name="Zhao Z."/>
        </authorList>
    </citation>
    <scope>NUCLEOTIDE SEQUENCE [LARGE SCALE GENOMIC DNA]</scope>
    <source>
        <strain evidence="6 7">ZYL</strain>
    </source>
</reference>
<name>A0A2G4YT50_9PROT</name>
<keyword evidence="7" id="KW-1185">Reference proteome</keyword>
<dbReference type="Pfam" id="PF05101">
    <property type="entry name" value="VirB3"/>
    <property type="match status" value="1"/>
</dbReference>
<gene>
    <name evidence="6" type="ORF">CRD36_06690</name>
    <name evidence="5" type="ORF">CRD36_14035</name>
</gene>
<keyword evidence="2" id="KW-0812">Transmembrane</keyword>
<evidence type="ECO:0000313" key="5">
    <source>
        <dbReference type="EMBL" id="PHZ84015.1"/>
    </source>
</evidence>
<evidence type="ECO:0000313" key="7">
    <source>
        <dbReference type="Proteomes" id="UP000229730"/>
    </source>
</evidence>
<dbReference type="InParanoid" id="A0A2G4YT50"/>
<evidence type="ECO:0000256" key="1">
    <source>
        <dbReference type="ARBA" id="ARBA00004370"/>
    </source>
</evidence>
<dbReference type="EMBL" id="PDEM01000028">
    <property type="protein sequence ID" value="PHZ84015.1"/>
    <property type="molecule type" value="Genomic_DNA"/>
</dbReference>
<protein>
    <submittedName>
        <fullName evidence="6">Conjugal transfer protein</fullName>
    </submittedName>
</protein>
<evidence type="ECO:0000256" key="2">
    <source>
        <dbReference type="ARBA" id="ARBA00022692"/>
    </source>
</evidence>
<comment type="caution">
    <text evidence="6">The sequence shown here is derived from an EMBL/GenBank/DDBJ whole genome shotgun (WGS) entry which is preliminary data.</text>
</comment>
<dbReference type="EMBL" id="PDEM01000014">
    <property type="protein sequence ID" value="PHZ85457.1"/>
    <property type="molecule type" value="Genomic_DNA"/>
</dbReference>
<dbReference type="RefSeq" id="WP_099471988.1">
    <property type="nucleotide sequence ID" value="NZ_CP041025.1"/>
</dbReference>
<dbReference type="GO" id="GO:0016020">
    <property type="term" value="C:membrane"/>
    <property type="evidence" value="ECO:0007669"/>
    <property type="project" value="UniProtKB-SubCell"/>
</dbReference>
<dbReference type="PIRSF" id="PIRSF017854">
    <property type="entry name" value="T4SS_TrbD"/>
    <property type="match status" value="1"/>
</dbReference>